<feature type="compositionally biased region" description="Low complexity" evidence="1">
    <location>
        <begin position="752"/>
        <end position="764"/>
    </location>
</feature>
<feature type="compositionally biased region" description="Basic and acidic residues" evidence="1">
    <location>
        <begin position="316"/>
        <end position="331"/>
    </location>
</feature>
<dbReference type="OrthoDB" id="4586300at2759"/>
<protein>
    <submittedName>
        <fullName evidence="2">Uncharacterized protein</fullName>
    </submittedName>
</protein>
<feature type="region of interest" description="Disordered" evidence="1">
    <location>
        <begin position="34"/>
        <end position="87"/>
    </location>
</feature>
<dbReference type="Proteomes" id="UP000283895">
    <property type="component" value="Unassembled WGS sequence"/>
</dbReference>
<sequence>MSDDDDQPQTSKNPFIRFKNHVNTRIGTGIAVITGTNTHHDDTATTSTGTPHSEDNRPYYGSEHNDSSSSCSNRNMQHPFDRSRRRGDPTDYFQYWDKWAQLDPYSPYNLRHLPQPIPNDLPRDVDPGHFGFHEAFEDLLVASGINNAPLMDLRERAGLKKSILKTFASGEPPLIWVQRLHGRGLLSPLSTWENRDSLDEVRGQSEQVVEQEQRQHRPASMHEWMDARRKSIESPREMERKADEDIEAFQGLMDKFWKEFEGKGLSWDDMIKKLDKDMTFNPAEMIRKAEQAFKGLEREIERYTGELASGDVQTRTLDDAKTSSTDRREQPGTEQDLFSMIRSAVAEADRSFNSFAKSLTEMTSPPANWQAEQGRTEKLPGAETVEYDPSGGRTVTTTSEHTDAFGNVHSQTEVRRINADGEEVGRKTHYSVYSSRDAESQRSAEDSKRQSLLLEQQKEAFRKAREDEHQAWSELLAKSADQYAEQYRAEKAEKAEKAESGNKNGNSSGWFWRAGWPCCGAAPGRPKRLFSVELWNGPAVPGPTLTGLWGGPANCGCCCEAMGGDGRPWNWGRWGSGGLPEFWCWTAAGRLDGRSWPSVPYSSLSRSVSWATSASRRRFSFSSSSSIFLMRFASSLSLLSRSRSSLCLAACRSCSSLSTMALRRSVSASMSLELGLADEYGVTFAVDIDGCASRGGWPRAPVMFIVGPAGGGLGLEFLRLLVATGNGAPEPMLNRSGLFSGERYRSRMTSAPSTSTMSRPFRSSMSRRCRLGS</sequence>
<evidence type="ECO:0000313" key="3">
    <source>
        <dbReference type="Proteomes" id="UP000283895"/>
    </source>
</evidence>
<accession>A0A423X905</accession>
<organism evidence="2 3">
    <name type="scientific">Cytospora schulzeri</name>
    <dbReference type="NCBI Taxonomy" id="448051"/>
    <lineage>
        <taxon>Eukaryota</taxon>
        <taxon>Fungi</taxon>
        <taxon>Dikarya</taxon>
        <taxon>Ascomycota</taxon>
        <taxon>Pezizomycotina</taxon>
        <taxon>Sordariomycetes</taxon>
        <taxon>Sordariomycetidae</taxon>
        <taxon>Diaporthales</taxon>
        <taxon>Cytosporaceae</taxon>
        <taxon>Cytospora</taxon>
    </lineage>
</organism>
<feature type="compositionally biased region" description="Basic and acidic residues" evidence="1">
    <location>
        <begin position="436"/>
        <end position="449"/>
    </location>
</feature>
<proteinExistence type="predicted"/>
<keyword evidence="3" id="KW-1185">Reference proteome</keyword>
<gene>
    <name evidence="2" type="ORF">VMCG_00146</name>
</gene>
<reference evidence="2 3" key="1">
    <citation type="submission" date="2015-09" db="EMBL/GenBank/DDBJ databases">
        <title>Host preference determinants of Valsa canker pathogens revealed by comparative genomics.</title>
        <authorList>
            <person name="Yin Z."/>
            <person name="Huang L."/>
        </authorList>
    </citation>
    <scope>NUCLEOTIDE SEQUENCE [LARGE SCALE GENOMIC DNA]</scope>
    <source>
        <strain evidence="2 3">03-1</strain>
    </source>
</reference>
<comment type="caution">
    <text evidence="2">The sequence shown here is derived from an EMBL/GenBank/DDBJ whole genome shotgun (WGS) entry which is preliminary data.</text>
</comment>
<dbReference type="STRING" id="356882.A0A423X905"/>
<evidence type="ECO:0000313" key="2">
    <source>
        <dbReference type="EMBL" id="ROW12287.1"/>
    </source>
</evidence>
<feature type="region of interest" description="Disordered" evidence="1">
    <location>
        <begin position="419"/>
        <end position="450"/>
    </location>
</feature>
<dbReference type="AlphaFoldDB" id="A0A423X905"/>
<feature type="region of interest" description="Disordered" evidence="1">
    <location>
        <begin position="311"/>
        <end position="333"/>
    </location>
</feature>
<name>A0A423X905_9PEZI</name>
<feature type="region of interest" description="Disordered" evidence="1">
    <location>
        <begin position="748"/>
        <end position="773"/>
    </location>
</feature>
<feature type="region of interest" description="Disordered" evidence="1">
    <location>
        <begin position="202"/>
        <end position="224"/>
    </location>
</feature>
<dbReference type="EMBL" id="LKEA01000001">
    <property type="protein sequence ID" value="ROW12287.1"/>
    <property type="molecule type" value="Genomic_DNA"/>
</dbReference>
<evidence type="ECO:0000256" key="1">
    <source>
        <dbReference type="SAM" id="MobiDB-lite"/>
    </source>
</evidence>